<evidence type="ECO:0000256" key="1">
    <source>
        <dbReference type="SAM" id="MobiDB-lite"/>
    </source>
</evidence>
<dbReference type="EMBL" id="WVIC01000010">
    <property type="protein sequence ID" value="NCJ06229.1"/>
    <property type="molecule type" value="Genomic_DNA"/>
</dbReference>
<sequence>MENNLPPQQNQAQESGDEILPEYDFSQGVRGKHWQAYQRAIATGTLKIDSKLPLS</sequence>
<dbReference type="RefSeq" id="WP_161824710.1">
    <property type="nucleotide sequence ID" value="NZ_WVIC01000010.1"/>
</dbReference>
<proteinExistence type="predicted"/>
<keyword evidence="3" id="KW-1185">Reference proteome</keyword>
<gene>
    <name evidence="2" type="ORF">GS597_06795</name>
</gene>
<evidence type="ECO:0000313" key="2">
    <source>
        <dbReference type="EMBL" id="NCJ06229.1"/>
    </source>
</evidence>
<dbReference type="AlphaFoldDB" id="A0A8K2A6P5"/>
<evidence type="ECO:0000313" key="3">
    <source>
        <dbReference type="Proteomes" id="UP000607397"/>
    </source>
</evidence>
<accession>A0A8K2A6P5</accession>
<organism evidence="2 3">
    <name type="scientific">Petrachloros mirabilis ULC683</name>
    <dbReference type="NCBI Taxonomy" id="2781853"/>
    <lineage>
        <taxon>Bacteria</taxon>
        <taxon>Bacillati</taxon>
        <taxon>Cyanobacteriota</taxon>
        <taxon>Cyanophyceae</taxon>
        <taxon>Synechococcales</taxon>
        <taxon>Petrachlorosaceae</taxon>
        <taxon>Petrachloros</taxon>
        <taxon>Petrachloros mirabilis</taxon>
    </lineage>
</organism>
<dbReference type="Proteomes" id="UP000607397">
    <property type="component" value="Unassembled WGS sequence"/>
</dbReference>
<protein>
    <submittedName>
        <fullName evidence="2">Uncharacterized protein</fullName>
    </submittedName>
</protein>
<reference evidence="2" key="1">
    <citation type="submission" date="2019-12" db="EMBL/GenBank/DDBJ databases">
        <title>High-Quality draft genome sequences of three cyanobacteria isolated from the limestone walls of the Old Cathedral of Coimbra.</title>
        <authorList>
            <person name="Tiago I."/>
            <person name="Soares F."/>
            <person name="Portugal A."/>
        </authorList>
    </citation>
    <scope>NUCLEOTIDE SEQUENCE [LARGE SCALE GENOMIC DNA]</scope>
    <source>
        <strain evidence="2">C</strain>
    </source>
</reference>
<name>A0A8K2A6P5_9CYAN</name>
<feature type="compositionally biased region" description="Polar residues" evidence="1">
    <location>
        <begin position="1"/>
        <end position="14"/>
    </location>
</feature>
<feature type="region of interest" description="Disordered" evidence="1">
    <location>
        <begin position="1"/>
        <end position="23"/>
    </location>
</feature>
<comment type="caution">
    <text evidence="2">The sequence shown here is derived from an EMBL/GenBank/DDBJ whole genome shotgun (WGS) entry which is preliminary data.</text>
</comment>